<dbReference type="AlphaFoldDB" id="A0A8X6KK78"/>
<dbReference type="EMBL" id="BMAO01001868">
    <property type="protein sequence ID" value="GFQ76504.1"/>
    <property type="molecule type" value="Genomic_DNA"/>
</dbReference>
<protein>
    <submittedName>
        <fullName evidence="1">Uncharacterized protein</fullName>
    </submittedName>
</protein>
<evidence type="ECO:0000313" key="2">
    <source>
        <dbReference type="Proteomes" id="UP000887116"/>
    </source>
</evidence>
<dbReference type="OrthoDB" id="6429669at2759"/>
<dbReference type="GO" id="GO:0003676">
    <property type="term" value="F:nucleic acid binding"/>
    <property type="evidence" value="ECO:0007669"/>
    <property type="project" value="InterPro"/>
</dbReference>
<proteinExistence type="predicted"/>
<reference evidence="1" key="1">
    <citation type="submission" date="2020-07" db="EMBL/GenBank/DDBJ databases">
        <title>Multicomponent nature underlies the extraordinary mechanical properties of spider dragline silk.</title>
        <authorList>
            <person name="Kono N."/>
            <person name="Nakamura H."/>
            <person name="Mori M."/>
            <person name="Yoshida Y."/>
            <person name="Ohtoshi R."/>
            <person name="Malay A.D."/>
            <person name="Moran D.A.P."/>
            <person name="Tomita M."/>
            <person name="Numata K."/>
            <person name="Arakawa K."/>
        </authorList>
    </citation>
    <scope>NUCLEOTIDE SEQUENCE</scope>
</reference>
<dbReference type="InterPro" id="IPR036397">
    <property type="entry name" value="RNaseH_sf"/>
</dbReference>
<sequence length="97" mass="10710">MDITCQQGTVQAGGGPVMVWGVCSWRDVGLLIRLDTTLTGDRYVSILSDYLHPFMTIISAGQCDTPPFQNCYRVAPGVLLLILTLPLSTKIPRHELY</sequence>
<dbReference type="Gene3D" id="3.30.420.10">
    <property type="entry name" value="Ribonuclease H-like superfamily/Ribonuclease H"/>
    <property type="match status" value="1"/>
</dbReference>
<accession>A0A8X6KK78</accession>
<organism evidence="1 2">
    <name type="scientific">Trichonephila clavata</name>
    <name type="common">Joro spider</name>
    <name type="synonym">Nephila clavata</name>
    <dbReference type="NCBI Taxonomy" id="2740835"/>
    <lineage>
        <taxon>Eukaryota</taxon>
        <taxon>Metazoa</taxon>
        <taxon>Ecdysozoa</taxon>
        <taxon>Arthropoda</taxon>
        <taxon>Chelicerata</taxon>
        <taxon>Arachnida</taxon>
        <taxon>Araneae</taxon>
        <taxon>Araneomorphae</taxon>
        <taxon>Entelegynae</taxon>
        <taxon>Araneoidea</taxon>
        <taxon>Nephilidae</taxon>
        <taxon>Trichonephila</taxon>
    </lineage>
</organism>
<comment type="caution">
    <text evidence="1">The sequence shown here is derived from an EMBL/GenBank/DDBJ whole genome shotgun (WGS) entry which is preliminary data.</text>
</comment>
<name>A0A8X6KK78_TRICU</name>
<dbReference type="Proteomes" id="UP000887116">
    <property type="component" value="Unassembled WGS sequence"/>
</dbReference>
<keyword evidence="2" id="KW-1185">Reference proteome</keyword>
<evidence type="ECO:0000313" key="1">
    <source>
        <dbReference type="EMBL" id="GFQ76504.1"/>
    </source>
</evidence>
<gene>
    <name evidence="1" type="primary">AVEN_117867_1</name>
    <name evidence="1" type="ORF">TNCT_95561</name>
</gene>